<dbReference type="RefSeq" id="WP_380318794.1">
    <property type="nucleotide sequence ID" value="NZ_JBHYPW010000007.1"/>
</dbReference>
<gene>
    <name evidence="1" type="ORF">ACFW6T_24495</name>
</gene>
<evidence type="ECO:0008006" key="3">
    <source>
        <dbReference type="Google" id="ProtNLM"/>
    </source>
</evidence>
<proteinExistence type="predicted"/>
<evidence type="ECO:0000313" key="1">
    <source>
        <dbReference type="EMBL" id="MFE1355154.1"/>
    </source>
</evidence>
<sequence length="501" mass="54072">MARLLACSIAQLVDRFDRGLLRFGYFRRPFRWEDEEVISFFDIILRGYPTTGMIMAEDADGSEFGVEGGESAEGVPWQVVDGAMRLEALLGALGHRAWSRSLEIGCDLDTEEVVDLRDVVDGDPVLPLRAVGSVNLLDQWLGDRPWLSSEQVGRAGRVASRILDYTIPVTVIGPIGDQELSEVFLRVNSGGRRLTGSEISHATRPRQSGASGAALRDVGRSSGFGLLGPEESAASVAVATADGAAEAFPVVISFLRDRAGVPHVRLLPKEDVIPVLIRFVARFGAPSGRAAEMLRRWVWRDAVTDGPRPADPLALVGPDPLSEALRLLESGVKSAAHWKPDLEAVDLRSAAGRVNALGMLSAHPTTLVAGDGWGPGVPVEDPRLLGDLLDSNADLLTVIVPDQELRPGGRHTLAGRLLHPATEPGRLREVIEAPDRDRAALAKHGLEPHAVDMLRSGRFDEFAGVRSEWLDGRIARHVQSYARWGFRDGRGLPGFGEGGEG</sequence>
<name>A0ABW6GQY4_9ACTN</name>
<evidence type="ECO:0000313" key="2">
    <source>
        <dbReference type="Proteomes" id="UP001599542"/>
    </source>
</evidence>
<accession>A0ABW6GQY4</accession>
<organism evidence="1 2">
    <name type="scientific">Kitasatospora phosalacinea</name>
    <dbReference type="NCBI Taxonomy" id="2065"/>
    <lineage>
        <taxon>Bacteria</taxon>
        <taxon>Bacillati</taxon>
        <taxon>Actinomycetota</taxon>
        <taxon>Actinomycetes</taxon>
        <taxon>Kitasatosporales</taxon>
        <taxon>Streptomycetaceae</taxon>
        <taxon>Kitasatospora</taxon>
    </lineage>
</organism>
<dbReference type="EMBL" id="JBHYPX010000055">
    <property type="protein sequence ID" value="MFE1355154.1"/>
    <property type="molecule type" value="Genomic_DNA"/>
</dbReference>
<dbReference type="Proteomes" id="UP001599542">
    <property type="component" value="Unassembled WGS sequence"/>
</dbReference>
<reference evidence="1 2" key="1">
    <citation type="submission" date="2024-09" db="EMBL/GenBank/DDBJ databases">
        <title>The Natural Products Discovery Center: Release of the First 8490 Sequenced Strains for Exploring Actinobacteria Biosynthetic Diversity.</title>
        <authorList>
            <person name="Kalkreuter E."/>
            <person name="Kautsar S.A."/>
            <person name="Yang D."/>
            <person name="Bader C.D."/>
            <person name="Teijaro C.N."/>
            <person name="Fluegel L."/>
            <person name="Davis C.M."/>
            <person name="Simpson J.R."/>
            <person name="Lauterbach L."/>
            <person name="Steele A.D."/>
            <person name="Gui C."/>
            <person name="Meng S."/>
            <person name="Li G."/>
            <person name="Viehrig K."/>
            <person name="Ye F."/>
            <person name="Su P."/>
            <person name="Kiefer A.F."/>
            <person name="Nichols A."/>
            <person name="Cepeda A.J."/>
            <person name="Yan W."/>
            <person name="Fan B."/>
            <person name="Jiang Y."/>
            <person name="Adhikari A."/>
            <person name="Zheng C.-J."/>
            <person name="Schuster L."/>
            <person name="Cowan T.M."/>
            <person name="Smanski M.J."/>
            <person name="Chevrette M.G."/>
            <person name="De Carvalho L.P.S."/>
            <person name="Shen B."/>
        </authorList>
    </citation>
    <scope>NUCLEOTIDE SEQUENCE [LARGE SCALE GENOMIC DNA]</scope>
    <source>
        <strain evidence="1 2">NPDC058753</strain>
    </source>
</reference>
<dbReference type="PANTHER" id="PTHR37292:SF2">
    <property type="entry name" value="DUF262 DOMAIN-CONTAINING PROTEIN"/>
    <property type="match status" value="1"/>
</dbReference>
<comment type="caution">
    <text evidence="1">The sequence shown here is derived from an EMBL/GenBank/DDBJ whole genome shotgun (WGS) entry which is preliminary data.</text>
</comment>
<protein>
    <recommendedName>
        <fullName evidence="3">DUF262 domain-containing protein</fullName>
    </recommendedName>
</protein>
<dbReference type="PANTHER" id="PTHR37292">
    <property type="entry name" value="VNG6097C"/>
    <property type="match status" value="1"/>
</dbReference>
<keyword evidence="2" id="KW-1185">Reference proteome</keyword>